<dbReference type="CDD" id="cd00351">
    <property type="entry name" value="TS_Pyrimidine_HMase"/>
    <property type="match status" value="1"/>
</dbReference>
<keyword evidence="10" id="KW-0511">Multifunctional enzyme</keyword>
<keyword evidence="9 13" id="KW-0560">Oxidoreductase</keyword>
<dbReference type="AlphaFoldDB" id="A0A7S4B507"/>
<dbReference type="InterPro" id="IPR012262">
    <property type="entry name" value="DHFR-TS"/>
</dbReference>
<evidence type="ECO:0000256" key="2">
    <source>
        <dbReference type="ARBA" id="ARBA00006900"/>
    </source>
</evidence>
<feature type="active site" evidence="14 15">
    <location>
        <position position="380"/>
    </location>
</feature>
<dbReference type="GO" id="GO:0032259">
    <property type="term" value="P:methylation"/>
    <property type="evidence" value="ECO:0007669"/>
    <property type="project" value="UniProtKB-KW"/>
</dbReference>
<dbReference type="HAMAP" id="MF_00008">
    <property type="entry name" value="Thymidy_synth_bact"/>
    <property type="match status" value="1"/>
</dbReference>
<evidence type="ECO:0000256" key="4">
    <source>
        <dbReference type="ARBA" id="ARBA00022563"/>
    </source>
</evidence>
<proteinExistence type="inferred from homology"/>
<evidence type="ECO:0000256" key="8">
    <source>
        <dbReference type="ARBA" id="ARBA00022857"/>
    </source>
</evidence>
<dbReference type="UniPathway" id="UPA00077">
    <property type="reaction ID" value="UER00158"/>
</dbReference>
<evidence type="ECO:0000313" key="17">
    <source>
        <dbReference type="EMBL" id="CAE0754314.1"/>
    </source>
</evidence>
<organism evidence="17">
    <name type="scientific">Chrysotila carterae</name>
    <name type="common">Marine alga</name>
    <name type="synonym">Syracosphaera carterae</name>
    <dbReference type="NCBI Taxonomy" id="13221"/>
    <lineage>
        <taxon>Eukaryota</taxon>
        <taxon>Haptista</taxon>
        <taxon>Haptophyta</taxon>
        <taxon>Prymnesiophyceae</taxon>
        <taxon>Isochrysidales</taxon>
        <taxon>Isochrysidaceae</taxon>
        <taxon>Chrysotila</taxon>
    </lineage>
</organism>
<dbReference type="PIRSF" id="PIRSF000389">
    <property type="entry name" value="DHFR-TS"/>
    <property type="match status" value="1"/>
</dbReference>
<dbReference type="InterPro" id="IPR023451">
    <property type="entry name" value="Thymidate_synth/dCMP_Mease_dom"/>
</dbReference>
<evidence type="ECO:0000256" key="13">
    <source>
        <dbReference type="PIRNR" id="PIRNR000389"/>
    </source>
</evidence>
<dbReference type="SUPFAM" id="SSF55831">
    <property type="entry name" value="Thymidylate synthase/dCMP hydroxymethylase"/>
    <property type="match status" value="1"/>
</dbReference>
<evidence type="ECO:0000256" key="10">
    <source>
        <dbReference type="ARBA" id="ARBA00023268"/>
    </source>
</evidence>
<dbReference type="NCBIfam" id="NF002497">
    <property type="entry name" value="PRK01827.1-3"/>
    <property type="match status" value="1"/>
</dbReference>
<dbReference type="InterPro" id="IPR024072">
    <property type="entry name" value="DHFR-like_dom_sf"/>
</dbReference>
<evidence type="ECO:0000259" key="16">
    <source>
        <dbReference type="PROSITE" id="PS51330"/>
    </source>
</evidence>
<dbReference type="InterPro" id="IPR036926">
    <property type="entry name" value="Thymidate_synth/dCMP_Mease_sf"/>
</dbReference>
<feature type="domain" description="DHFR" evidence="16">
    <location>
        <begin position="14"/>
        <end position="203"/>
    </location>
</feature>
<dbReference type="PRINTS" id="PR00108">
    <property type="entry name" value="THYMDSNTHASE"/>
</dbReference>
<evidence type="ECO:0000256" key="5">
    <source>
        <dbReference type="ARBA" id="ARBA00022603"/>
    </source>
</evidence>
<dbReference type="CDD" id="cd00209">
    <property type="entry name" value="DHFR"/>
    <property type="match status" value="1"/>
</dbReference>
<comment type="similarity">
    <text evidence="2 13">In the C-terminal section; belongs to the thymidylate synthase family.</text>
</comment>
<dbReference type="PROSITE" id="PS00091">
    <property type="entry name" value="THYMIDYLATE_SYNTHASE"/>
    <property type="match status" value="1"/>
</dbReference>
<sequence>MVVSKEAQPASARKFSVVAAACKNSRGIGRAGSLPWRLRADMAYFKRLTVSTESPLKTNAVIMGRKTWESIPAKMRPLPDRINVVVSGNARAREEYSLPDEVVVANSLEAALEALGQDTMREEVEKVFVIGGSSLYADALKRPELCDKLYLTEVSAAPLAEQHPNFGCDTFFPEIDGDVWKVEQTSSERSENALSYRFVTYKPSNVETSATKHEEMQYLDLVRDVIRNGDSRPDRTGVGTRSRFGVQMRFSLREHFPLLTTKSVFWRGVAEELLWFVSGDTSAKTLQDKKIKIWDGNSSRDYLDSIGLTHREVGDLGPVYGWQWRHFGAEYKTMHDDYTGQGVDQIKQVIDAIKNKPHDRRIILSAWNPKDIPQMALPPCHMFAQFYVANGELSCQMYQRSADLGLGVPFNIASYALLTCLLAHVTGLKRGDFVHVIGDAHVYNNHIDALEQQLLREPKLFPQLHISDKVKNIEDCTFADLEITGYNPHGKIKMEMAV</sequence>
<dbReference type="FunFam" id="3.30.572.10:FF:000002">
    <property type="entry name" value="Possible thymidylate synthase"/>
    <property type="match status" value="1"/>
</dbReference>
<accession>A0A7S4B507</accession>
<keyword evidence="8" id="KW-0521">NADP</keyword>
<dbReference type="NCBIfam" id="TIGR03284">
    <property type="entry name" value="thym_sym"/>
    <property type="match status" value="1"/>
</dbReference>
<dbReference type="PANTHER" id="PTHR11548">
    <property type="entry name" value="THYMIDYLATE SYNTHASE 1"/>
    <property type="match status" value="1"/>
</dbReference>
<dbReference type="InterPro" id="IPR000398">
    <property type="entry name" value="Thymidylate_synthase"/>
</dbReference>
<evidence type="ECO:0000256" key="14">
    <source>
        <dbReference type="PIRSR" id="PIRSR000389-1"/>
    </source>
</evidence>
<dbReference type="EMBL" id="HBIZ01011565">
    <property type="protein sequence ID" value="CAE0754314.1"/>
    <property type="molecule type" value="Transcribed_RNA"/>
</dbReference>
<evidence type="ECO:0000256" key="11">
    <source>
        <dbReference type="ARBA" id="ARBA00047344"/>
    </source>
</evidence>
<dbReference type="Gene3D" id="3.40.430.10">
    <property type="entry name" value="Dihydrofolate Reductase, subunit A"/>
    <property type="match status" value="1"/>
</dbReference>
<dbReference type="GO" id="GO:0006730">
    <property type="term" value="P:one-carbon metabolic process"/>
    <property type="evidence" value="ECO:0007669"/>
    <property type="project" value="UniProtKB-KW"/>
</dbReference>
<comment type="catalytic activity">
    <reaction evidence="11">
        <text>dUMP + (6R)-5,10-methylene-5,6,7,8-tetrahydrofolate = 7,8-dihydrofolate + dTMP</text>
        <dbReference type="Rhea" id="RHEA:12104"/>
        <dbReference type="ChEBI" id="CHEBI:15636"/>
        <dbReference type="ChEBI" id="CHEBI:57451"/>
        <dbReference type="ChEBI" id="CHEBI:63528"/>
        <dbReference type="ChEBI" id="CHEBI:246422"/>
        <dbReference type="EC" id="2.1.1.45"/>
    </reaction>
</comment>
<evidence type="ECO:0000256" key="9">
    <source>
        <dbReference type="ARBA" id="ARBA00023002"/>
    </source>
</evidence>
<dbReference type="InterPro" id="IPR020940">
    <property type="entry name" value="Thymidylate_synthase_AS"/>
</dbReference>
<evidence type="ECO:0000256" key="3">
    <source>
        <dbReference type="ARBA" id="ARBA00010176"/>
    </source>
</evidence>
<dbReference type="GO" id="GO:0005739">
    <property type="term" value="C:mitochondrion"/>
    <property type="evidence" value="ECO:0007669"/>
    <property type="project" value="TreeGrafter"/>
</dbReference>
<comment type="similarity">
    <text evidence="3 13">In the N-terminal section; belongs to the dihydrofolate reductase family.</text>
</comment>
<keyword evidence="5 13" id="KW-0489">Methyltransferase</keyword>
<dbReference type="GO" id="GO:0004146">
    <property type="term" value="F:dihydrofolate reductase activity"/>
    <property type="evidence" value="ECO:0007669"/>
    <property type="project" value="UniProtKB-EC"/>
</dbReference>
<dbReference type="InterPro" id="IPR001796">
    <property type="entry name" value="DHFR_dom"/>
</dbReference>
<comment type="catalytic activity">
    <reaction evidence="12">
        <text>(6S)-5,6,7,8-tetrahydrofolate + NADP(+) = 7,8-dihydrofolate + NADPH + H(+)</text>
        <dbReference type="Rhea" id="RHEA:15009"/>
        <dbReference type="ChEBI" id="CHEBI:15378"/>
        <dbReference type="ChEBI" id="CHEBI:57451"/>
        <dbReference type="ChEBI" id="CHEBI:57453"/>
        <dbReference type="ChEBI" id="CHEBI:57783"/>
        <dbReference type="ChEBI" id="CHEBI:58349"/>
        <dbReference type="EC" id="1.5.1.3"/>
    </reaction>
</comment>
<dbReference type="Pfam" id="PF00303">
    <property type="entry name" value="Thymidylat_synt"/>
    <property type="match status" value="1"/>
</dbReference>
<comment type="function">
    <text evidence="13">Bifunctional enzyme. Involved in de novo dTMP biosynthesis. Key enzyme in folate metabolism.</text>
</comment>
<dbReference type="PROSITE" id="PS51330">
    <property type="entry name" value="DHFR_2"/>
    <property type="match status" value="1"/>
</dbReference>
<dbReference type="PROSITE" id="PS00075">
    <property type="entry name" value="DHFR_1"/>
    <property type="match status" value="1"/>
</dbReference>
<name>A0A7S4B507_CHRCT</name>
<comment type="pathway">
    <text evidence="1 13">Cofactor biosynthesis; tetrahydrofolate biosynthesis; 5,6,7,8-tetrahydrofolate from 7,8-dihydrofolate: step 1/1.</text>
</comment>
<evidence type="ECO:0000256" key="6">
    <source>
        <dbReference type="ARBA" id="ARBA00022679"/>
    </source>
</evidence>
<dbReference type="GO" id="GO:0006231">
    <property type="term" value="P:dTMP biosynthetic process"/>
    <property type="evidence" value="ECO:0007669"/>
    <property type="project" value="InterPro"/>
</dbReference>
<dbReference type="SUPFAM" id="SSF53597">
    <property type="entry name" value="Dihydrofolate reductase-like"/>
    <property type="match status" value="1"/>
</dbReference>
<gene>
    <name evidence="17" type="ORF">PCAR00345_LOCUS6901</name>
</gene>
<dbReference type="InterPro" id="IPR045097">
    <property type="entry name" value="Thymidate_synth/dCMP_Mease"/>
</dbReference>
<reference evidence="17" key="1">
    <citation type="submission" date="2021-01" db="EMBL/GenBank/DDBJ databases">
        <authorList>
            <person name="Corre E."/>
            <person name="Pelletier E."/>
            <person name="Niang G."/>
            <person name="Scheremetjew M."/>
            <person name="Finn R."/>
            <person name="Kale V."/>
            <person name="Holt S."/>
            <person name="Cochrane G."/>
            <person name="Meng A."/>
            <person name="Brown T."/>
            <person name="Cohen L."/>
        </authorList>
    </citation>
    <scope>NUCLEOTIDE SEQUENCE</scope>
    <source>
        <strain evidence="17">CCMP645</strain>
    </source>
</reference>
<dbReference type="Gene3D" id="3.30.572.10">
    <property type="entry name" value="Thymidylate synthase/dCMP hydroxymethylase domain"/>
    <property type="match status" value="1"/>
</dbReference>
<evidence type="ECO:0000256" key="1">
    <source>
        <dbReference type="ARBA" id="ARBA00004903"/>
    </source>
</evidence>
<evidence type="ECO:0000256" key="7">
    <source>
        <dbReference type="ARBA" id="ARBA00022727"/>
    </source>
</evidence>
<dbReference type="PANTHER" id="PTHR11548:SF2">
    <property type="entry name" value="THYMIDYLATE SYNTHASE"/>
    <property type="match status" value="1"/>
</dbReference>
<dbReference type="GO" id="GO:0005829">
    <property type="term" value="C:cytosol"/>
    <property type="evidence" value="ECO:0007669"/>
    <property type="project" value="TreeGrafter"/>
</dbReference>
<dbReference type="Pfam" id="PF00186">
    <property type="entry name" value="DHFR_1"/>
    <property type="match status" value="1"/>
</dbReference>
<evidence type="ECO:0000256" key="12">
    <source>
        <dbReference type="ARBA" id="ARBA00048873"/>
    </source>
</evidence>
<dbReference type="GO" id="GO:0004799">
    <property type="term" value="F:thymidylate synthase activity"/>
    <property type="evidence" value="ECO:0007669"/>
    <property type="project" value="UniProtKB-EC"/>
</dbReference>
<evidence type="ECO:0000256" key="15">
    <source>
        <dbReference type="PROSITE-ProRule" id="PRU10016"/>
    </source>
</evidence>
<dbReference type="GO" id="GO:0046654">
    <property type="term" value="P:tetrahydrofolate biosynthetic process"/>
    <property type="evidence" value="ECO:0007669"/>
    <property type="project" value="UniProtKB-UniPathway"/>
</dbReference>
<dbReference type="InterPro" id="IPR017925">
    <property type="entry name" value="DHFR_CS"/>
</dbReference>
<protein>
    <recommendedName>
        <fullName evidence="13">Bifunctional dihydrofolate reductase-thymidylate synthase</fullName>
    </recommendedName>
</protein>
<keyword evidence="6 13" id="KW-0808">Transferase</keyword>
<keyword evidence="4 13" id="KW-0554">One-carbon metabolism</keyword>
<keyword evidence="7 13" id="KW-0545">Nucleotide biosynthesis</keyword>